<accession>A0A182WC01</accession>
<dbReference type="AlphaFoldDB" id="A0A182WC01"/>
<name>A0A182WC01_9DIPT</name>
<sequence length="64" mass="7299">MNEVRRLQPIVCEIGSCLVYFCPHFNKMALYHTQLIRKLCCALLLMIALAIEILMSFGHQGATM</sequence>
<proteinExistence type="predicted"/>
<reference evidence="2" key="2">
    <citation type="submission" date="2020-05" db="UniProtKB">
        <authorList>
            <consortium name="EnsemblMetazoa"/>
        </authorList>
    </citation>
    <scope>IDENTIFICATION</scope>
    <source>
        <strain evidence="2">MINIMUS1</strain>
    </source>
</reference>
<organism evidence="2 3">
    <name type="scientific">Anopheles minimus</name>
    <dbReference type="NCBI Taxonomy" id="112268"/>
    <lineage>
        <taxon>Eukaryota</taxon>
        <taxon>Metazoa</taxon>
        <taxon>Ecdysozoa</taxon>
        <taxon>Arthropoda</taxon>
        <taxon>Hexapoda</taxon>
        <taxon>Insecta</taxon>
        <taxon>Pterygota</taxon>
        <taxon>Neoptera</taxon>
        <taxon>Endopterygota</taxon>
        <taxon>Diptera</taxon>
        <taxon>Nematocera</taxon>
        <taxon>Culicoidea</taxon>
        <taxon>Culicidae</taxon>
        <taxon>Anophelinae</taxon>
        <taxon>Anopheles</taxon>
    </lineage>
</organism>
<evidence type="ECO:0000313" key="3">
    <source>
        <dbReference type="Proteomes" id="UP000075920"/>
    </source>
</evidence>
<dbReference type="VEuPathDB" id="VectorBase:AMIN007880"/>
<keyword evidence="1" id="KW-0472">Membrane</keyword>
<reference evidence="3" key="1">
    <citation type="submission" date="2013-03" db="EMBL/GenBank/DDBJ databases">
        <title>The Genome Sequence of Anopheles minimus MINIMUS1.</title>
        <authorList>
            <consortium name="The Broad Institute Genomics Platform"/>
            <person name="Neafsey D.E."/>
            <person name="Walton C."/>
            <person name="Walker B."/>
            <person name="Young S.K."/>
            <person name="Zeng Q."/>
            <person name="Gargeya S."/>
            <person name="Fitzgerald M."/>
            <person name="Haas B."/>
            <person name="Abouelleil A."/>
            <person name="Allen A.W."/>
            <person name="Alvarado L."/>
            <person name="Arachchi H.M."/>
            <person name="Berlin A.M."/>
            <person name="Chapman S.B."/>
            <person name="Gainer-Dewar J."/>
            <person name="Goldberg J."/>
            <person name="Griggs A."/>
            <person name="Gujja S."/>
            <person name="Hansen M."/>
            <person name="Howarth C."/>
            <person name="Imamovic A."/>
            <person name="Ireland A."/>
            <person name="Larimer J."/>
            <person name="McCowan C."/>
            <person name="Murphy C."/>
            <person name="Pearson M."/>
            <person name="Poon T.W."/>
            <person name="Priest M."/>
            <person name="Roberts A."/>
            <person name="Saif S."/>
            <person name="Shea T."/>
            <person name="Sisk P."/>
            <person name="Sykes S."/>
            <person name="Wortman J."/>
            <person name="Nusbaum C."/>
            <person name="Birren B."/>
        </authorList>
    </citation>
    <scope>NUCLEOTIDE SEQUENCE [LARGE SCALE GENOMIC DNA]</scope>
    <source>
        <strain evidence="3">MINIMUS1</strain>
    </source>
</reference>
<evidence type="ECO:0000313" key="2">
    <source>
        <dbReference type="EnsemblMetazoa" id="AMIN007880-PA"/>
    </source>
</evidence>
<feature type="transmembrane region" description="Helical" evidence="1">
    <location>
        <begin position="35"/>
        <end position="57"/>
    </location>
</feature>
<keyword evidence="1" id="KW-1133">Transmembrane helix</keyword>
<protein>
    <submittedName>
        <fullName evidence="2">Uncharacterized protein</fullName>
    </submittedName>
</protein>
<evidence type="ECO:0000256" key="1">
    <source>
        <dbReference type="SAM" id="Phobius"/>
    </source>
</evidence>
<keyword evidence="1" id="KW-0812">Transmembrane</keyword>
<dbReference type="Proteomes" id="UP000075920">
    <property type="component" value="Unassembled WGS sequence"/>
</dbReference>
<keyword evidence="3" id="KW-1185">Reference proteome</keyword>
<dbReference type="EnsemblMetazoa" id="AMIN007880-RA">
    <property type="protein sequence ID" value="AMIN007880-PA"/>
    <property type="gene ID" value="AMIN007880"/>
</dbReference>